<dbReference type="AlphaFoldDB" id="A0AAW0PRB1"/>
<keyword evidence="3" id="KW-1185">Reference proteome</keyword>
<organism evidence="2 3">
    <name type="scientific">Mugilogobius chulae</name>
    <name type="common">yellowstripe goby</name>
    <dbReference type="NCBI Taxonomy" id="88201"/>
    <lineage>
        <taxon>Eukaryota</taxon>
        <taxon>Metazoa</taxon>
        <taxon>Chordata</taxon>
        <taxon>Craniata</taxon>
        <taxon>Vertebrata</taxon>
        <taxon>Euteleostomi</taxon>
        <taxon>Actinopterygii</taxon>
        <taxon>Neopterygii</taxon>
        <taxon>Teleostei</taxon>
        <taxon>Neoteleostei</taxon>
        <taxon>Acanthomorphata</taxon>
        <taxon>Gobiaria</taxon>
        <taxon>Gobiiformes</taxon>
        <taxon>Gobioidei</taxon>
        <taxon>Gobiidae</taxon>
        <taxon>Gobionellinae</taxon>
        <taxon>Mugilogobius</taxon>
    </lineage>
</organism>
<dbReference type="PANTHER" id="PTHR14931">
    <property type="entry name" value="GENE 340-RELATED"/>
    <property type="match status" value="1"/>
</dbReference>
<accession>A0AAW0PRB1</accession>
<feature type="region of interest" description="Disordered" evidence="1">
    <location>
        <begin position="128"/>
        <end position="172"/>
    </location>
</feature>
<evidence type="ECO:0000256" key="1">
    <source>
        <dbReference type="SAM" id="MobiDB-lite"/>
    </source>
</evidence>
<proteinExistence type="predicted"/>
<reference evidence="3" key="1">
    <citation type="submission" date="2024-04" db="EMBL/GenBank/DDBJ databases">
        <title>Salinicola lusitanus LLJ914,a marine bacterium isolated from the Okinawa Trough.</title>
        <authorList>
            <person name="Li J."/>
        </authorList>
    </citation>
    <scope>NUCLEOTIDE SEQUENCE [LARGE SCALE GENOMIC DNA]</scope>
</reference>
<dbReference type="Pfam" id="PF15090">
    <property type="entry name" value="DUF4553"/>
    <property type="match status" value="1"/>
</dbReference>
<dbReference type="InterPro" id="IPR028104">
    <property type="entry name" value="DUF4553"/>
</dbReference>
<name>A0AAW0PRB1_9GOBI</name>
<sequence length="395" mass="44449">MVSEGFDQLQTEFRDACQAVGLNNNWSMLMDTTKVNSTDIKTASVELSQKLPLIRPVKDCAPHSKSIIKCPSVDDVAPSRKPGRPAKVKISGISVTVTTVSPRQRKIQISKDKASPVKQIHKRALFQKPVSAKEPKTITCHSLNKNSDGEQLSEEPKGKSENQPNPPVAVRHSERVRKPSIHFLHAVATSSSYSRSSALVRRSKQLLLNRSKKEESQNVQQLPGEKQHLSEEGKGFSPGLQQIATVSVDSIYHPKEVKWWSTSMQEKTLNQELARRIRLISETWVSDNLCNETKLESDKSSSPSSRKPKCSSVVRSLFDCSPNKPRSCSMQQLCSWFMQTTETQSLSIVKKASSRNPYEVMHFSRSTCKKTTSYSPQAERLRKHLKKFAKTRTYL</sequence>
<dbReference type="Proteomes" id="UP001460270">
    <property type="component" value="Unassembled WGS sequence"/>
</dbReference>
<dbReference type="EMBL" id="JBBPFD010000004">
    <property type="protein sequence ID" value="KAK7929252.1"/>
    <property type="molecule type" value="Genomic_DNA"/>
</dbReference>
<gene>
    <name evidence="2" type="ORF">WMY93_005647</name>
</gene>
<protein>
    <submittedName>
        <fullName evidence="2">Uncharacterized protein</fullName>
    </submittedName>
</protein>
<evidence type="ECO:0000313" key="3">
    <source>
        <dbReference type="Proteomes" id="UP001460270"/>
    </source>
</evidence>
<feature type="compositionally biased region" description="Basic and acidic residues" evidence="1">
    <location>
        <begin position="225"/>
        <end position="234"/>
    </location>
</feature>
<evidence type="ECO:0000313" key="2">
    <source>
        <dbReference type="EMBL" id="KAK7929252.1"/>
    </source>
</evidence>
<comment type="caution">
    <text evidence="2">The sequence shown here is derived from an EMBL/GenBank/DDBJ whole genome shotgun (WGS) entry which is preliminary data.</text>
</comment>
<feature type="compositionally biased region" description="Polar residues" evidence="1">
    <location>
        <begin position="139"/>
        <end position="150"/>
    </location>
</feature>
<dbReference type="PANTHER" id="PTHR14931:SF1">
    <property type="entry name" value="LIGAND DEPENDENT NUCLEAR RECEPTOR COREPRESSOR LIKE"/>
    <property type="match status" value="1"/>
</dbReference>
<feature type="region of interest" description="Disordered" evidence="1">
    <location>
        <begin position="209"/>
        <end position="237"/>
    </location>
</feature>